<keyword evidence="9" id="KW-0805">Transcription regulation</keyword>
<dbReference type="GO" id="GO:0008270">
    <property type="term" value="F:zinc ion binding"/>
    <property type="evidence" value="ECO:0007669"/>
    <property type="project" value="UniProtKB-KW"/>
</dbReference>
<evidence type="ECO:0000256" key="2">
    <source>
        <dbReference type="ARBA" id="ARBA00006991"/>
    </source>
</evidence>
<evidence type="ECO:0000256" key="15">
    <source>
        <dbReference type="SAM" id="MobiDB-lite"/>
    </source>
</evidence>
<dbReference type="FunFam" id="3.30.160.60:FF:000018">
    <property type="entry name" value="Krueppel-like factor 15"/>
    <property type="match status" value="1"/>
</dbReference>
<feature type="domain" description="C2H2-type" evidence="16">
    <location>
        <begin position="232"/>
        <end position="257"/>
    </location>
</feature>
<evidence type="ECO:0000256" key="14">
    <source>
        <dbReference type="PROSITE-ProRule" id="PRU00042"/>
    </source>
</evidence>
<dbReference type="GO" id="GO:0045893">
    <property type="term" value="P:positive regulation of DNA-templated transcription"/>
    <property type="evidence" value="ECO:0007669"/>
    <property type="project" value="UniProtKB-ARBA"/>
</dbReference>
<dbReference type="SMART" id="SM00355">
    <property type="entry name" value="ZnF_C2H2"/>
    <property type="match status" value="3"/>
</dbReference>
<keyword evidence="7" id="KW-0862">Zinc</keyword>
<dbReference type="Pfam" id="PF00096">
    <property type="entry name" value="zf-C2H2"/>
    <property type="match status" value="3"/>
</dbReference>
<evidence type="ECO:0000256" key="10">
    <source>
        <dbReference type="ARBA" id="ARBA00023125"/>
    </source>
</evidence>
<keyword evidence="5" id="KW-0677">Repeat</keyword>
<evidence type="ECO:0000313" key="17">
    <source>
        <dbReference type="EMBL" id="CAB3373013.1"/>
    </source>
</evidence>
<dbReference type="GO" id="GO:0000981">
    <property type="term" value="F:DNA-binding transcription factor activity, RNA polymerase II-specific"/>
    <property type="evidence" value="ECO:0007669"/>
    <property type="project" value="TreeGrafter"/>
</dbReference>
<dbReference type="SUPFAM" id="SSF57667">
    <property type="entry name" value="beta-beta-alpha zinc fingers"/>
    <property type="match status" value="2"/>
</dbReference>
<evidence type="ECO:0000256" key="7">
    <source>
        <dbReference type="ARBA" id="ARBA00022833"/>
    </source>
</evidence>
<comment type="caution">
    <text evidence="17">The sequence shown here is derived from an EMBL/GenBank/DDBJ whole genome shotgun (WGS) entry which is preliminary data.</text>
</comment>
<dbReference type="PANTHER" id="PTHR23235:SF158">
    <property type="entry name" value="C2H2-TYPE DOMAIN-CONTAINING PROTEIN"/>
    <property type="match status" value="1"/>
</dbReference>
<keyword evidence="8" id="KW-0832">Ubl conjugation</keyword>
<dbReference type="Proteomes" id="UP000494165">
    <property type="component" value="Unassembled WGS sequence"/>
</dbReference>
<feature type="region of interest" description="Disordered" evidence="15">
    <location>
        <begin position="135"/>
        <end position="164"/>
    </location>
</feature>
<dbReference type="PROSITE" id="PS00028">
    <property type="entry name" value="ZINC_FINGER_C2H2_1"/>
    <property type="match status" value="3"/>
</dbReference>
<evidence type="ECO:0000256" key="11">
    <source>
        <dbReference type="ARBA" id="ARBA00023159"/>
    </source>
</evidence>
<organism evidence="17 18">
    <name type="scientific">Cloeon dipterum</name>
    <dbReference type="NCBI Taxonomy" id="197152"/>
    <lineage>
        <taxon>Eukaryota</taxon>
        <taxon>Metazoa</taxon>
        <taxon>Ecdysozoa</taxon>
        <taxon>Arthropoda</taxon>
        <taxon>Hexapoda</taxon>
        <taxon>Insecta</taxon>
        <taxon>Pterygota</taxon>
        <taxon>Palaeoptera</taxon>
        <taxon>Ephemeroptera</taxon>
        <taxon>Pisciforma</taxon>
        <taxon>Baetidae</taxon>
        <taxon>Cloeon</taxon>
    </lineage>
</organism>
<keyword evidence="10" id="KW-0238">DNA-binding</keyword>
<reference evidence="17 18" key="1">
    <citation type="submission" date="2020-04" db="EMBL/GenBank/DDBJ databases">
        <authorList>
            <person name="Alioto T."/>
            <person name="Alioto T."/>
            <person name="Gomez Garrido J."/>
        </authorList>
    </citation>
    <scope>NUCLEOTIDE SEQUENCE [LARGE SCALE GENOMIC DNA]</scope>
</reference>
<keyword evidence="18" id="KW-1185">Reference proteome</keyword>
<evidence type="ECO:0000256" key="3">
    <source>
        <dbReference type="ARBA" id="ARBA00022553"/>
    </source>
</evidence>
<evidence type="ECO:0000256" key="8">
    <source>
        <dbReference type="ARBA" id="ARBA00022843"/>
    </source>
</evidence>
<dbReference type="Gene3D" id="3.30.160.60">
    <property type="entry name" value="Classic Zinc Finger"/>
    <property type="match status" value="3"/>
</dbReference>
<dbReference type="InterPro" id="IPR036236">
    <property type="entry name" value="Znf_C2H2_sf"/>
</dbReference>
<dbReference type="InterPro" id="IPR013087">
    <property type="entry name" value="Znf_C2H2_type"/>
</dbReference>
<keyword evidence="3" id="KW-0597">Phosphoprotein</keyword>
<name>A0A8S1CY55_9INSE</name>
<proteinExistence type="inferred from homology"/>
<dbReference type="GO" id="GO:0000978">
    <property type="term" value="F:RNA polymerase II cis-regulatory region sequence-specific DNA binding"/>
    <property type="evidence" value="ECO:0007669"/>
    <property type="project" value="TreeGrafter"/>
</dbReference>
<evidence type="ECO:0000256" key="4">
    <source>
        <dbReference type="ARBA" id="ARBA00022723"/>
    </source>
</evidence>
<feature type="domain" description="C2H2-type" evidence="16">
    <location>
        <begin position="172"/>
        <end position="201"/>
    </location>
</feature>
<protein>
    <recommendedName>
        <fullName evidence="16">C2H2-type domain-containing protein</fullName>
    </recommendedName>
</protein>
<accession>A0A8S1CY55</accession>
<dbReference type="FunFam" id="3.30.160.60:FF:000237">
    <property type="entry name" value="Krueppel-like factor 2"/>
    <property type="match status" value="1"/>
</dbReference>
<keyword evidence="12" id="KW-0804">Transcription</keyword>
<evidence type="ECO:0000259" key="16">
    <source>
        <dbReference type="PROSITE" id="PS50157"/>
    </source>
</evidence>
<feature type="domain" description="C2H2-type" evidence="16">
    <location>
        <begin position="202"/>
        <end position="231"/>
    </location>
</feature>
<evidence type="ECO:0000256" key="12">
    <source>
        <dbReference type="ARBA" id="ARBA00023163"/>
    </source>
</evidence>
<dbReference type="FunFam" id="3.30.160.60:FF:000736">
    <property type="entry name" value="Zinc finger protein 423"/>
    <property type="match status" value="1"/>
</dbReference>
<evidence type="ECO:0000313" key="18">
    <source>
        <dbReference type="Proteomes" id="UP000494165"/>
    </source>
</evidence>
<sequence>MADFQEMWQDIETVILGVGGPPNPACVAPVTDSKAKECSPCSSPCYYSNDTLLPHHQGDQQVPTFDEYPRVKVEQQPTAAYYHHHHHPYQAYGQGQVTPPPTPDACFYQAYHHHQHPSRAYMGHFRILTPPSARVFHPRPLQPPPVAPAAAPAPAPKPRRRRNWSRRKVVVHTCSHPGCAKTYTKSSHLKAHLRTHTGEKPYVCNWKGCSWRFARSDELTRHYRKHTGDRPFHCRLCERAFSRSDHLALHMKRHMAV</sequence>
<dbReference type="GO" id="GO:0005634">
    <property type="term" value="C:nucleus"/>
    <property type="evidence" value="ECO:0007669"/>
    <property type="project" value="UniProtKB-SubCell"/>
</dbReference>
<dbReference type="EMBL" id="CADEPI010000079">
    <property type="protein sequence ID" value="CAB3373013.1"/>
    <property type="molecule type" value="Genomic_DNA"/>
</dbReference>
<comment type="subcellular location">
    <subcellularLocation>
        <location evidence="1">Nucleus</location>
    </subcellularLocation>
</comment>
<dbReference type="OrthoDB" id="4748970at2759"/>
<dbReference type="AlphaFoldDB" id="A0A8S1CY55"/>
<keyword evidence="13" id="KW-0539">Nucleus</keyword>
<feature type="compositionally biased region" description="Pro residues" evidence="15">
    <location>
        <begin position="140"/>
        <end position="156"/>
    </location>
</feature>
<dbReference type="PANTHER" id="PTHR23235">
    <property type="entry name" value="KRUEPPEL-LIKE TRANSCRIPTION FACTOR"/>
    <property type="match status" value="1"/>
</dbReference>
<gene>
    <name evidence="17" type="ORF">CLODIP_2_CD12594</name>
</gene>
<keyword evidence="4" id="KW-0479">Metal-binding</keyword>
<keyword evidence="11" id="KW-0010">Activator</keyword>
<evidence type="ECO:0000256" key="5">
    <source>
        <dbReference type="ARBA" id="ARBA00022737"/>
    </source>
</evidence>
<evidence type="ECO:0000256" key="1">
    <source>
        <dbReference type="ARBA" id="ARBA00004123"/>
    </source>
</evidence>
<evidence type="ECO:0000256" key="9">
    <source>
        <dbReference type="ARBA" id="ARBA00023015"/>
    </source>
</evidence>
<keyword evidence="6 14" id="KW-0863">Zinc-finger</keyword>
<evidence type="ECO:0000256" key="13">
    <source>
        <dbReference type="ARBA" id="ARBA00023242"/>
    </source>
</evidence>
<evidence type="ECO:0000256" key="6">
    <source>
        <dbReference type="ARBA" id="ARBA00022771"/>
    </source>
</evidence>
<comment type="similarity">
    <text evidence="2">Belongs to the krueppel C2H2-type zinc-finger protein family.</text>
</comment>
<dbReference type="PROSITE" id="PS50157">
    <property type="entry name" value="ZINC_FINGER_C2H2_2"/>
    <property type="match status" value="3"/>
</dbReference>